<sequence>MKILKNIILVSAVFLLAAVSADAQVGKRWYINAGWQFNATPGNGWSETAQGWGGYAEGGYYLMPRVAVGLFASYNTNNDYIGRDTYYFEGGAVNTDMFHSMYQLPFGATFRYRFTWSKFEPYIEAKAGANYSSQYAYFSSMAVYDKNWGFYASPEVGFTWHPFNRSNFGFQFALYYSYATNRSDAFDICGINNCGFKLGLSF</sequence>
<dbReference type="Proteomes" id="UP000823750">
    <property type="component" value="Unassembled WGS sequence"/>
</dbReference>
<evidence type="ECO:0000256" key="1">
    <source>
        <dbReference type="SAM" id="SignalP"/>
    </source>
</evidence>
<reference evidence="2" key="1">
    <citation type="submission" date="2020-10" db="EMBL/GenBank/DDBJ databases">
        <authorList>
            <person name="Gilroy R."/>
        </authorList>
    </citation>
    <scope>NUCLEOTIDE SEQUENCE</scope>
    <source>
        <strain evidence="2">B2-16538</strain>
    </source>
</reference>
<dbReference type="AlphaFoldDB" id="A0A9D9J2D2"/>
<evidence type="ECO:0000313" key="2">
    <source>
        <dbReference type="EMBL" id="MBO8485430.1"/>
    </source>
</evidence>
<reference evidence="2" key="2">
    <citation type="journal article" date="2021" name="PeerJ">
        <title>Extensive microbial diversity within the chicken gut microbiome revealed by metagenomics and culture.</title>
        <authorList>
            <person name="Gilroy R."/>
            <person name="Ravi A."/>
            <person name="Getino M."/>
            <person name="Pursley I."/>
            <person name="Horton D.L."/>
            <person name="Alikhan N.F."/>
            <person name="Baker D."/>
            <person name="Gharbi K."/>
            <person name="Hall N."/>
            <person name="Watson M."/>
            <person name="Adriaenssens E.M."/>
            <person name="Foster-Nyarko E."/>
            <person name="Jarju S."/>
            <person name="Secka A."/>
            <person name="Antonio M."/>
            <person name="Oren A."/>
            <person name="Chaudhuri R.R."/>
            <person name="La Ragione R."/>
            <person name="Hildebrand F."/>
            <person name="Pallen M.J."/>
        </authorList>
    </citation>
    <scope>NUCLEOTIDE SEQUENCE</scope>
    <source>
        <strain evidence="2">B2-16538</strain>
    </source>
</reference>
<proteinExistence type="predicted"/>
<feature type="signal peptide" evidence="1">
    <location>
        <begin position="1"/>
        <end position="23"/>
    </location>
</feature>
<name>A0A9D9J2D2_9BACT</name>
<dbReference type="EMBL" id="JADILX010000056">
    <property type="protein sequence ID" value="MBO8485430.1"/>
    <property type="molecule type" value="Genomic_DNA"/>
</dbReference>
<feature type="chain" id="PRO_5038562038" evidence="1">
    <location>
        <begin position="24"/>
        <end position="202"/>
    </location>
</feature>
<evidence type="ECO:0000313" key="3">
    <source>
        <dbReference type="Proteomes" id="UP000823750"/>
    </source>
</evidence>
<comment type="caution">
    <text evidence="2">The sequence shown here is derived from an EMBL/GenBank/DDBJ whole genome shotgun (WGS) entry which is preliminary data.</text>
</comment>
<accession>A0A9D9J2D2</accession>
<protein>
    <submittedName>
        <fullName evidence="2">Porin family protein</fullName>
    </submittedName>
</protein>
<organism evidence="2 3">
    <name type="scientific">Candidatus Cryptobacteroides excrementavium</name>
    <dbReference type="NCBI Taxonomy" id="2840759"/>
    <lineage>
        <taxon>Bacteria</taxon>
        <taxon>Pseudomonadati</taxon>
        <taxon>Bacteroidota</taxon>
        <taxon>Bacteroidia</taxon>
        <taxon>Bacteroidales</taxon>
        <taxon>Candidatus Cryptobacteroides</taxon>
    </lineage>
</organism>
<keyword evidence="1" id="KW-0732">Signal</keyword>
<gene>
    <name evidence="2" type="ORF">IAB78_03295</name>
</gene>